<dbReference type="InterPro" id="IPR001647">
    <property type="entry name" value="HTH_TetR"/>
</dbReference>
<keyword evidence="5" id="KW-1185">Reference proteome</keyword>
<name>R4KHV1_9FIRM</name>
<dbReference type="InterPro" id="IPR036271">
    <property type="entry name" value="Tet_transcr_reg_TetR-rel_C_sf"/>
</dbReference>
<dbReference type="InterPro" id="IPR050109">
    <property type="entry name" value="HTH-type_TetR-like_transc_reg"/>
</dbReference>
<dbReference type="PANTHER" id="PTHR30328:SF54">
    <property type="entry name" value="HTH-TYPE TRANSCRIPTIONAL REPRESSOR SCO4008"/>
    <property type="match status" value="1"/>
</dbReference>
<dbReference type="PRINTS" id="PR00455">
    <property type="entry name" value="HTHTETR"/>
</dbReference>
<dbReference type="KEGG" id="dgi:Desgi_3457"/>
<organism evidence="4 5">
    <name type="scientific">Desulfoscipio gibsoniae DSM 7213</name>
    <dbReference type="NCBI Taxonomy" id="767817"/>
    <lineage>
        <taxon>Bacteria</taxon>
        <taxon>Bacillati</taxon>
        <taxon>Bacillota</taxon>
        <taxon>Clostridia</taxon>
        <taxon>Eubacteriales</taxon>
        <taxon>Desulfallaceae</taxon>
        <taxon>Desulfoscipio</taxon>
    </lineage>
</organism>
<dbReference type="PANTHER" id="PTHR30328">
    <property type="entry name" value="TRANSCRIPTIONAL REPRESSOR"/>
    <property type="match status" value="1"/>
</dbReference>
<evidence type="ECO:0000256" key="2">
    <source>
        <dbReference type="PROSITE-ProRule" id="PRU00335"/>
    </source>
</evidence>
<evidence type="ECO:0000256" key="1">
    <source>
        <dbReference type="ARBA" id="ARBA00023125"/>
    </source>
</evidence>
<accession>R4KHV1</accession>
<sequence>MQSKIWDLDEARRLNIISAALQEFATMGYASASTNVIANKAGISKPLMFHYIGSKKELFLFLYDYCLEFLQKEYFGKINKGEKDIFARLTNTCLLKIEVLLKYPWIFDFVRMVTAENSGEVAEIISQKQWEVENTSFAEFFGDIETIHFKEGLDIEKAKELIFWAVSGYATKVLENQRGSSLLNMDYEAIKNEFAAYIAELKKAFYR</sequence>
<dbReference type="HOGENOM" id="CLU_069356_45_0_9"/>
<feature type="domain" description="HTH tetR-type" evidence="3">
    <location>
        <begin position="10"/>
        <end position="70"/>
    </location>
</feature>
<dbReference type="GO" id="GO:0003677">
    <property type="term" value="F:DNA binding"/>
    <property type="evidence" value="ECO:0007669"/>
    <property type="project" value="UniProtKB-UniRule"/>
</dbReference>
<dbReference type="AlphaFoldDB" id="R4KHV1"/>
<evidence type="ECO:0000259" key="3">
    <source>
        <dbReference type="PROSITE" id="PS50977"/>
    </source>
</evidence>
<reference evidence="4 5" key="1">
    <citation type="submission" date="2012-01" db="EMBL/GenBank/DDBJ databases">
        <title>Complete sequence of Desulfotomaculum gibsoniae DSM 7213.</title>
        <authorList>
            <consortium name="US DOE Joint Genome Institute"/>
            <person name="Lucas S."/>
            <person name="Han J."/>
            <person name="Lapidus A."/>
            <person name="Cheng J.-F."/>
            <person name="Goodwin L."/>
            <person name="Pitluck S."/>
            <person name="Peters L."/>
            <person name="Ovchinnikova G."/>
            <person name="Teshima H."/>
            <person name="Detter J.C."/>
            <person name="Han C."/>
            <person name="Tapia R."/>
            <person name="Land M."/>
            <person name="Hauser L."/>
            <person name="Kyrpides N."/>
            <person name="Ivanova N."/>
            <person name="Pagani I."/>
            <person name="Parshina S."/>
            <person name="Plugge C."/>
            <person name="Muyzer G."/>
            <person name="Kuever J."/>
            <person name="Ivanova A."/>
            <person name="Nazina T."/>
            <person name="Klenk H.-P."/>
            <person name="Brambilla E."/>
            <person name="Spring S."/>
            <person name="Stams A.F."/>
            <person name="Woyke T."/>
        </authorList>
    </citation>
    <scope>NUCLEOTIDE SEQUENCE [LARGE SCALE GENOMIC DNA]</scope>
    <source>
        <strain evidence="4 5">DSM 7213</strain>
    </source>
</reference>
<evidence type="ECO:0000313" key="4">
    <source>
        <dbReference type="EMBL" id="AGL02793.1"/>
    </source>
</evidence>
<dbReference type="SUPFAM" id="SSF48498">
    <property type="entry name" value="Tetracyclin repressor-like, C-terminal domain"/>
    <property type="match status" value="1"/>
</dbReference>
<feature type="DNA-binding region" description="H-T-H motif" evidence="2">
    <location>
        <begin position="33"/>
        <end position="52"/>
    </location>
</feature>
<dbReference type="PROSITE" id="PS50977">
    <property type="entry name" value="HTH_TETR_2"/>
    <property type="match status" value="1"/>
</dbReference>
<dbReference type="SUPFAM" id="SSF46689">
    <property type="entry name" value="Homeodomain-like"/>
    <property type="match status" value="1"/>
</dbReference>
<dbReference type="Proteomes" id="UP000013520">
    <property type="component" value="Chromosome"/>
</dbReference>
<dbReference type="EMBL" id="CP003273">
    <property type="protein sequence ID" value="AGL02793.1"/>
    <property type="molecule type" value="Genomic_DNA"/>
</dbReference>
<evidence type="ECO:0000313" key="5">
    <source>
        <dbReference type="Proteomes" id="UP000013520"/>
    </source>
</evidence>
<dbReference type="STRING" id="767817.Desgi_3457"/>
<dbReference type="Pfam" id="PF00440">
    <property type="entry name" value="TetR_N"/>
    <property type="match status" value="1"/>
</dbReference>
<dbReference type="Gene3D" id="1.10.357.10">
    <property type="entry name" value="Tetracycline Repressor, domain 2"/>
    <property type="match status" value="1"/>
</dbReference>
<protein>
    <submittedName>
        <fullName evidence="4">Transcriptional regulator</fullName>
    </submittedName>
</protein>
<keyword evidence="1 2" id="KW-0238">DNA-binding</keyword>
<gene>
    <name evidence="4" type="ORF">Desgi_3457</name>
</gene>
<dbReference type="Gene3D" id="1.10.10.60">
    <property type="entry name" value="Homeodomain-like"/>
    <property type="match status" value="1"/>
</dbReference>
<proteinExistence type="predicted"/>
<dbReference type="InterPro" id="IPR009057">
    <property type="entry name" value="Homeodomain-like_sf"/>
</dbReference>
<dbReference type="GO" id="GO:0006355">
    <property type="term" value="P:regulation of DNA-templated transcription"/>
    <property type="evidence" value="ECO:0007669"/>
    <property type="project" value="UniProtKB-ARBA"/>
</dbReference>
<dbReference type="eggNOG" id="COG1309">
    <property type="taxonomic scope" value="Bacteria"/>
</dbReference>
<dbReference type="RefSeq" id="WP_006524608.1">
    <property type="nucleotide sequence ID" value="NC_021184.1"/>
</dbReference>
<dbReference type="OrthoDB" id="9780939at2"/>